<feature type="domain" description="C2H2-type" evidence="11">
    <location>
        <begin position="471"/>
        <end position="498"/>
    </location>
</feature>
<protein>
    <recommendedName>
        <fullName evidence="15">Protein krueppel</fullName>
    </recommendedName>
</protein>
<keyword evidence="7" id="KW-0539">Nucleus</keyword>
<feature type="domain" description="ZAD" evidence="12">
    <location>
        <begin position="12"/>
        <end position="85"/>
    </location>
</feature>
<dbReference type="FunFam" id="3.30.160.60:FF:000110">
    <property type="entry name" value="Zinc finger protein-like"/>
    <property type="match status" value="1"/>
</dbReference>
<evidence type="ECO:0000256" key="5">
    <source>
        <dbReference type="ARBA" id="ARBA00022833"/>
    </source>
</evidence>
<feature type="domain" description="C2H2-type" evidence="11">
    <location>
        <begin position="243"/>
        <end position="270"/>
    </location>
</feature>
<evidence type="ECO:0000256" key="1">
    <source>
        <dbReference type="ARBA" id="ARBA00004123"/>
    </source>
</evidence>
<dbReference type="SUPFAM" id="SSF57667">
    <property type="entry name" value="beta-beta-alpha zinc fingers"/>
    <property type="match status" value="4"/>
</dbReference>
<keyword evidence="3" id="KW-0677">Repeat</keyword>
<dbReference type="GO" id="GO:0005634">
    <property type="term" value="C:nucleus"/>
    <property type="evidence" value="ECO:0007669"/>
    <property type="project" value="UniProtKB-SubCell"/>
</dbReference>
<feature type="domain" description="C2H2-type" evidence="11">
    <location>
        <begin position="271"/>
        <end position="298"/>
    </location>
</feature>
<keyword evidence="6" id="KW-0238">DNA-binding</keyword>
<keyword evidence="2 9" id="KW-0479">Metal-binding</keyword>
<dbReference type="SMART" id="SM00355">
    <property type="entry name" value="ZnF_C2H2"/>
    <property type="match status" value="8"/>
</dbReference>
<feature type="domain" description="C2H2-type" evidence="11">
    <location>
        <begin position="368"/>
        <end position="395"/>
    </location>
</feature>
<feature type="domain" description="C2H2-type" evidence="11">
    <location>
        <begin position="443"/>
        <end position="470"/>
    </location>
</feature>
<evidence type="ECO:0000256" key="2">
    <source>
        <dbReference type="ARBA" id="ARBA00022723"/>
    </source>
</evidence>
<dbReference type="InterPro" id="IPR036236">
    <property type="entry name" value="Znf_C2H2_sf"/>
</dbReference>
<reference evidence="14" key="1">
    <citation type="submission" date="2013-03" db="EMBL/GenBank/DDBJ databases">
        <title>The Genome Sequence of Anopheles minimus MINIMUS1.</title>
        <authorList>
            <consortium name="The Broad Institute Genomics Platform"/>
            <person name="Neafsey D.E."/>
            <person name="Walton C."/>
            <person name="Walker B."/>
            <person name="Young S.K."/>
            <person name="Zeng Q."/>
            <person name="Gargeya S."/>
            <person name="Fitzgerald M."/>
            <person name="Haas B."/>
            <person name="Abouelleil A."/>
            <person name="Allen A.W."/>
            <person name="Alvarado L."/>
            <person name="Arachchi H.M."/>
            <person name="Berlin A.M."/>
            <person name="Chapman S.B."/>
            <person name="Gainer-Dewar J."/>
            <person name="Goldberg J."/>
            <person name="Griggs A."/>
            <person name="Gujja S."/>
            <person name="Hansen M."/>
            <person name="Howarth C."/>
            <person name="Imamovic A."/>
            <person name="Ireland A."/>
            <person name="Larimer J."/>
            <person name="McCowan C."/>
            <person name="Murphy C."/>
            <person name="Pearson M."/>
            <person name="Poon T.W."/>
            <person name="Priest M."/>
            <person name="Roberts A."/>
            <person name="Saif S."/>
            <person name="Shea T."/>
            <person name="Sisk P."/>
            <person name="Sykes S."/>
            <person name="Wortman J."/>
            <person name="Nusbaum C."/>
            <person name="Birren B."/>
        </authorList>
    </citation>
    <scope>NUCLEOTIDE SEQUENCE [LARGE SCALE GENOMIC DNA]</scope>
    <source>
        <strain evidence="14">MINIMUS1</strain>
    </source>
</reference>
<dbReference type="AlphaFoldDB" id="A0A182VU69"/>
<keyword evidence="5 9" id="KW-0862">Zinc</keyword>
<evidence type="ECO:0000256" key="9">
    <source>
        <dbReference type="PROSITE-ProRule" id="PRU01263"/>
    </source>
</evidence>
<keyword evidence="14" id="KW-1185">Reference proteome</keyword>
<evidence type="ECO:0000259" key="11">
    <source>
        <dbReference type="PROSITE" id="PS50157"/>
    </source>
</evidence>
<evidence type="ECO:0000256" key="8">
    <source>
        <dbReference type="PROSITE-ProRule" id="PRU00042"/>
    </source>
</evidence>
<reference evidence="13" key="2">
    <citation type="submission" date="2020-05" db="UniProtKB">
        <authorList>
            <consortium name="EnsemblMetazoa"/>
        </authorList>
    </citation>
    <scope>IDENTIFICATION</scope>
    <source>
        <strain evidence="13">MINIMUS1</strain>
    </source>
</reference>
<dbReference type="PROSITE" id="PS51915">
    <property type="entry name" value="ZAD"/>
    <property type="match status" value="1"/>
</dbReference>
<dbReference type="EnsemblMetazoa" id="AMIN001612-RA">
    <property type="protein sequence ID" value="AMIN001612-PA"/>
    <property type="gene ID" value="AMIN001612"/>
</dbReference>
<dbReference type="FunFam" id="3.30.160.60:FF:001465">
    <property type="entry name" value="Zinc finger protein 560"/>
    <property type="match status" value="1"/>
</dbReference>
<feature type="domain" description="C2H2-type" evidence="11">
    <location>
        <begin position="415"/>
        <end position="442"/>
    </location>
</feature>
<dbReference type="VEuPathDB" id="VectorBase:AMIN001612"/>
<dbReference type="PROSITE" id="PS50157">
    <property type="entry name" value="ZINC_FINGER_C2H2_2"/>
    <property type="match status" value="6"/>
</dbReference>
<evidence type="ECO:0000256" key="6">
    <source>
        <dbReference type="ARBA" id="ARBA00023125"/>
    </source>
</evidence>
<evidence type="ECO:0000259" key="12">
    <source>
        <dbReference type="PROSITE" id="PS51915"/>
    </source>
</evidence>
<dbReference type="FunFam" id="3.30.160.60:FF:000446">
    <property type="entry name" value="Zinc finger protein"/>
    <property type="match status" value="1"/>
</dbReference>
<dbReference type="Pfam" id="PF07776">
    <property type="entry name" value="zf-AD"/>
    <property type="match status" value="1"/>
</dbReference>
<dbReference type="Pfam" id="PF00096">
    <property type="entry name" value="zf-C2H2"/>
    <property type="match status" value="4"/>
</dbReference>
<evidence type="ECO:0000313" key="13">
    <source>
        <dbReference type="EnsemblMetazoa" id="AMIN001612-PA"/>
    </source>
</evidence>
<evidence type="ECO:0008006" key="15">
    <source>
        <dbReference type="Google" id="ProtNLM"/>
    </source>
</evidence>
<evidence type="ECO:0000256" key="3">
    <source>
        <dbReference type="ARBA" id="ARBA00022737"/>
    </source>
</evidence>
<dbReference type="InterPro" id="IPR012934">
    <property type="entry name" value="Znf_AD"/>
</dbReference>
<accession>A0A182VU69</accession>
<dbReference type="Gene3D" id="3.30.160.60">
    <property type="entry name" value="Classic Zinc Finger"/>
    <property type="match status" value="6"/>
</dbReference>
<dbReference type="GO" id="GO:0008270">
    <property type="term" value="F:zinc ion binding"/>
    <property type="evidence" value="ECO:0007669"/>
    <property type="project" value="UniProtKB-UniRule"/>
</dbReference>
<dbReference type="GO" id="GO:0000981">
    <property type="term" value="F:DNA-binding transcription factor activity, RNA polymerase II-specific"/>
    <property type="evidence" value="ECO:0007669"/>
    <property type="project" value="TreeGrafter"/>
</dbReference>
<name>A0A182VU69_9DIPT</name>
<keyword evidence="4 8" id="KW-0863">Zinc-finger</keyword>
<feature type="binding site" evidence="9">
    <location>
        <position position="17"/>
    </location>
    <ligand>
        <name>Zn(2+)</name>
        <dbReference type="ChEBI" id="CHEBI:29105"/>
    </ligand>
</feature>
<feature type="compositionally biased region" description="Acidic residues" evidence="10">
    <location>
        <begin position="138"/>
        <end position="147"/>
    </location>
</feature>
<organism evidence="13 14">
    <name type="scientific">Anopheles minimus</name>
    <dbReference type="NCBI Taxonomy" id="112268"/>
    <lineage>
        <taxon>Eukaryota</taxon>
        <taxon>Metazoa</taxon>
        <taxon>Ecdysozoa</taxon>
        <taxon>Arthropoda</taxon>
        <taxon>Hexapoda</taxon>
        <taxon>Insecta</taxon>
        <taxon>Pterygota</taxon>
        <taxon>Neoptera</taxon>
        <taxon>Endopterygota</taxon>
        <taxon>Diptera</taxon>
        <taxon>Nematocera</taxon>
        <taxon>Culicoidea</taxon>
        <taxon>Culicidae</taxon>
        <taxon>Anophelinae</taxon>
        <taxon>Anopheles</taxon>
    </lineage>
</organism>
<evidence type="ECO:0000256" key="10">
    <source>
        <dbReference type="SAM" id="MobiDB-lite"/>
    </source>
</evidence>
<sequence>MQDNCGCDDTGTVCRFCLTNIGTLQSIFDHETVDIPAIVKTVTNLEISANDPYSKVACITCIDVIRSIVEFGEKCISSFHQSECKLFAAKKSESSLPKELQLHVEFIKCESAGKTSGYSYEQEDTIATRTDTEHEDAGESIEADDAVTENPQKHRNTRTTSPEIVKYDCFESSNHDRAGNSVTCTKCGERFTGGKQMLTFHMKSDHAADDGLPKIRQCFYCPKAYSSYQLLKYHLNFHPQKMWQCTQCDKRIHSKAIFIDHLRIHANERYYVCKECGKRFTALKYLSSHTRLHAKDIREENDKATDTSEELWVPAVQPASHTRTNMLPQKPVLQEFEKEQASIDSPFCHDHIVKGTTNRAETSESELYGCEVCGKKLKTKSNYTNHRKMHSRKDTNGAQNVVHAANSATIQRRVYLCNICGHNCGSSSNLGVHLRRHNGQSVCECSVCGKGFPRRSDLVMHMRKHTGEKPFICPTCERGFSRLDKLRIHIRTHTGEKPYNCPCGRAYAQKNDLKTHQKRNSCGQNFDIGKLQPSHPRTICIKSPKHPAQPNVAAVSPTERSNVRDLNCIAVPYSTSASSSDLVATDSMVDMVFPVNWSNCIADHELQNQ</sequence>
<evidence type="ECO:0000256" key="4">
    <source>
        <dbReference type="ARBA" id="ARBA00022771"/>
    </source>
</evidence>
<dbReference type="PROSITE" id="PS00028">
    <property type="entry name" value="ZINC_FINGER_C2H2_1"/>
    <property type="match status" value="7"/>
</dbReference>
<evidence type="ECO:0000256" key="7">
    <source>
        <dbReference type="ARBA" id="ARBA00023242"/>
    </source>
</evidence>
<dbReference type="SUPFAM" id="SSF57716">
    <property type="entry name" value="Glucocorticoid receptor-like (DNA-binding domain)"/>
    <property type="match status" value="1"/>
</dbReference>
<dbReference type="FunFam" id="3.30.160.60:FF:000478">
    <property type="entry name" value="Zinc finger protein 133"/>
    <property type="match status" value="1"/>
</dbReference>
<dbReference type="GO" id="GO:0000122">
    <property type="term" value="P:negative regulation of transcription by RNA polymerase II"/>
    <property type="evidence" value="ECO:0007669"/>
    <property type="project" value="UniProtKB-ARBA"/>
</dbReference>
<feature type="binding site" evidence="9">
    <location>
        <position position="58"/>
    </location>
    <ligand>
        <name>Zn(2+)</name>
        <dbReference type="ChEBI" id="CHEBI:29105"/>
    </ligand>
</feature>
<dbReference type="InterPro" id="IPR013087">
    <property type="entry name" value="Znf_C2H2_type"/>
</dbReference>
<feature type="binding site" evidence="9">
    <location>
        <position position="14"/>
    </location>
    <ligand>
        <name>Zn(2+)</name>
        <dbReference type="ChEBI" id="CHEBI:29105"/>
    </ligand>
</feature>
<dbReference type="STRING" id="112268.A0A182VU69"/>
<evidence type="ECO:0000313" key="14">
    <source>
        <dbReference type="Proteomes" id="UP000075920"/>
    </source>
</evidence>
<dbReference type="Proteomes" id="UP000075920">
    <property type="component" value="Unassembled WGS sequence"/>
</dbReference>
<dbReference type="PANTHER" id="PTHR23235">
    <property type="entry name" value="KRUEPPEL-LIKE TRANSCRIPTION FACTOR"/>
    <property type="match status" value="1"/>
</dbReference>
<dbReference type="PANTHER" id="PTHR23235:SF60">
    <property type="entry name" value="STRIPE, ISOFORM D"/>
    <property type="match status" value="1"/>
</dbReference>
<dbReference type="GO" id="GO:0000978">
    <property type="term" value="F:RNA polymerase II cis-regulatory region sequence-specific DNA binding"/>
    <property type="evidence" value="ECO:0007669"/>
    <property type="project" value="TreeGrafter"/>
</dbReference>
<feature type="binding site" evidence="9">
    <location>
        <position position="61"/>
    </location>
    <ligand>
        <name>Zn(2+)</name>
        <dbReference type="ChEBI" id="CHEBI:29105"/>
    </ligand>
</feature>
<proteinExistence type="predicted"/>
<feature type="region of interest" description="Disordered" evidence="10">
    <location>
        <begin position="129"/>
        <end position="158"/>
    </location>
</feature>
<comment type="subcellular location">
    <subcellularLocation>
        <location evidence="1">Nucleus</location>
    </subcellularLocation>
</comment>
<dbReference type="Gene3D" id="3.40.1800.20">
    <property type="match status" value="1"/>
</dbReference>